<protein>
    <submittedName>
        <fullName evidence="3">Uncharacterized protein</fullName>
    </submittedName>
</protein>
<sequence>MRKTECFGFPFGCASVVVAASVAGLLGSARHHVFSLLALGFVLLVTGVATRLTATAGTAVIAWGVHSGFTAGTLGELQFTAETGLAAAVFAAATAVGALAGAARRFVRDAGSGSPHPLEGATRTRLSGPDTPAHTPPVGECDGDHRSREGSSWSARTQVA</sequence>
<dbReference type="RefSeq" id="WP_063272751.1">
    <property type="nucleotide sequence ID" value="NZ_LQMT02000014.1"/>
</dbReference>
<organism evidence="3 4">
    <name type="scientific">Amycolatopsis keratiniphila subsp. keratiniphila</name>
    <dbReference type="NCBI Taxonomy" id="227715"/>
    <lineage>
        <taxon>Bacteria</taxon>
        <taxon>Bacillati</taxon>
        <taxon>Actinomycetota</taxon>
        <taxon>Actinomycetes</taxon>
        <taxon>Pseudonocardiales</taxon>
        <taxon>Pseudonocardiaceae</taxon>
        <taxon>Amycolatopsis</taxon>
        <taxon>Amycolatopsis japonica group</taxon>
    </lineage>
</organism>
<feature type="region of interest" description="Disordered" evidence="1">
    <location>
        <begin position="110"/>
        <end position="160"/>
    </location>
</feature>
<keyword evidence="2" id="KW-0472">Membrane</keyword>
<evidence type="ECO:0000256" key="2">
    <source>
        <dbReference type="SAM" id="Phobius"/>
    </source>
</evidence>
<dbReference type="AlphaFoldDB" id="A0A1W2LVD9"/>
<comment type="caution">
    <text evidence="3">The sequence shown here is derived from an EMBL/GenBank/DDBJ whole genome shotgun (WGS) entry which is preliminary data.</text>
</comment>
<feature type="transmembrane region" description="Helical" evidence="2">
    <location>
        <begin position="33"/>
        <end position="65"/>
    </location>
</feature>
<feature type="compositionally biased region" description="Polar residues" evidence="1">
    <location>
        <begin position="150"/>
        <end position="160"/>
    </location>
</feature>
<evidence type="ECO:0000256" key="1">
    <source>
        <dbReference type="SAM" id="MobiDB-lite"/>
    </source>
</evidence>
<proteinExistence type="predicted"/>
<evidence type="ECO:0000313" key="3">
    <source>
        <dbReference type="EMBL" id="ONF70243.1"/>
    </source>
</evidence>
<keyword evidence="2" id="KW-1133">Transmembrane helix</keyword>
<keyword evidence="2" id="KW-0812">Transmembrane</keyword>
<accession>A0A1W2LVD9</accession>
<feature type="transmembrane region" description="Helical" evidence="2">
    <location>
        <begin position="85"/>
        <end position="103"/>
    </location>
</feature>
<dbReference type="Proteomes" id="UP000076660">
    <property type="component" value="Unassembled WGS sequence"/>
</dbReference>
<dbReference type="OrthoDB" id="3634698at2"/>
<reference evidence="3 4" key="1">
    <citation type="submission" date="2016-12" db="EMBL/GenBank/DDBJ databases">
        <title>Amycolatopsis keratiniphila subsp. keratiniphila genome sequencing and assembly.</title>
        <authorList>
            <person name="Mayilraj S."/>
            <person name="Kaur N."/>
        </authorList>
    </citation>
    <scope>NUCLEOTIDE SEQUENCE [LARGE SCALE GENOMIC DNA]</scope>
    <source>
        <strain evidence="3 4">DSM 44409</strain>
    </source>
</reference>
<feature type="transmembrane region" description="Helical" evidence="2">
    <location>
        <begin position="6"/>
        <end position="26"/>
    </location>
</feature>
<name>A0A1W2LVD9_9PSEU</name>
<gene>
    <name evidence="3" type="ORF">AVR91_0215495</name>
</gene>
<evidence type="ECO:0000313" key="4">
    <source>
        <dbReference type="Proteomes" id="UP000076660"/>
    </source>
</evidence>
<dbReference type="EMBL" id="LQMT02000014">
    <property type="protein sequence ID" value="ONF70243.1"/>
    <property type="molecule type" value="Genomic_DNA"/>
</dbReference>